<protein>
    <submittedName>
        <fullName evidence="2">Uncharacterized protein</fullName>
    </submittedName>
</protein>
<dbReference type="PROSITE" id="PS51257">
    <property type="entry name" value="PROKAR_LIPOPROTEIN"/>
    <property type="match status" value="1"/>
</dbReference>
<dbReference type="Proteomes" id="UP001602370">
    <property type="component" value="Unassembled WGS sequence"/>
</dbReference>
<gene>
    <name evidence="2" type="ORF">ACFY8C_06960</name>
</gene>
<feature type="region of interest" description="Disordered" evidence="1">
    <location>
        <begin position="38"/>
        <end position="63"/>
    </location>
</feature>
<dbReference type="RefSeq" id="WP_030318586.1">
    <property type="nucleotide sequence ID" value="NZ_JBIBDZ010000002.1"/>
</dbReference>
<reference evidence="2 3" key="1">
    <citation type="submission" date="2024-10" db="EMBL/GenBank/DDBJ databases">
        <title>The Natural Products Discovery Center: Release of the First 8490 Sequenced Strains for Exploring Actinobacteria Biosynthetic Diversity.</title>
        <authorList>
            <person name="Kalkreuter E."/>
            <person name="Kautsar S.A."/>
            <person name="Yang D."/>
            <person name="Bader C.D."/>
            <person name="Teijaro C.N."/>
            <person name="Fluegel L."/>
            <person name="Davis C.M."/>
            <person name="Simpson J.R."/>
            <person name="Lauterbach L."/>
            <person name="Steele A.D."/>
            <person name="Gui C."/>
            <person name="Meng S."/>
            <person name="Li G."/>
            <person name="Viehrig K."/>
            <person name="Ye F."/>
            <person name="Su P."/>
            <person name="Kiefer A.F."/>
            <person name="Nichols A."/>
            <person name="Cepeda A.J."/>
            <person name="Yan W."/>
            <person name="Fan B."/>
            <person name="Jiang Y."/>
            <person name="Adhikari A."/>
            <person name="Zheng C.-J."/>
            <person name="Schuster L."/>
            <person name="Cowan T.M."/>
            <person name="Smanski M.J."/>
            <person name="Chevrette M.G."/>
            <person name="De Carvalho L.P.S."/>
            <person name="Shen B."/>
        </authorList>
    </citation>
    <scope>NUCLEOTIDE SEQUENCE [LARGE SCALE GENOMIC DNA]</scope>
    <source>
        <strain evidence="2 3">NPDC012605</strain>
    </source>
</reference>
<comment type="caution">
    <text evidence="2">The sequence shown here is derived from an EMBL/GenBank/DDBJ whole genome shotgun (WGS) entry which is preliminary data.</text>
</comment>
<feature type="compositionally biased region" description="Low complexity" evidence="1">
    <location>
        <begin position="42"/>
        <end position="57"/>
    </location>
</feature>
<name>A0ABW6XKR5_9ACTN</name>
<dbReference type="EMBL" id="JBIBDZ010000002">
    <property type="protein sequence ID" value="MFF5918065.1"/>
    <property type="molecule type" value="Genomic_DNA"/>
</dbReference>
<evidence type="ECO:0000313" key="2">
    <source>
        <dbReference type="EMBL" id="MFF5918065.1"/>
    </source>
</evidence>
<evidence type="ECO:0000256" key="1">
    <source>
        <dbReference type="SAM" id="MobiDB-lite"/>
    </source>
</evidence>
<organism evidence="2 3">
    <name type="scientific">Streptomyces flavochromogenes</name>
    <dbReference type="NCBI Taxonomy" id="68199"/>
    <lineage>
        <taxon>Bacteria</taxon>
        <taxon>Bacillati</taxon>
        <taxon>Actinomycetota</taxon>
        <taxon>Actinomycetes</taxon>
        <taxon>Kitasatosporales</taxon>
        <taxon>Streptomycetaceae</taxon>
        <taxon>Streptomyces</taxon>
    </lineage>
</organism>
<accession>A0ABW6XKR5</accession>
<sequence>MSGRRALPLLAAVLVLGLTGCASTVDSIERLGRKAVERVGTGEAKPPAAAGGALPGPEAHRHE</sequence>
<evidence type="ECO:0000313" key="3">
    <source>
        <dbReference type="Proteomes" id="UP001602370"/>
    </source>
</evidence>
<keyword evidence="3" id="KW-1185">Reference proteome</keyword>
<proteinExistence type="predicted"/>